<keyword evidence="8" id="KW-0067">ATP-binding</keyword>
<dbReference type="PANTHER" id="PTHR45453:SF1">
    <property type="entry name" value="PHOSPHATE REGULON SENSOR PROTEIN PHOR"/>
    <property type="match status" value="1"/>
</dbReference>
<evidence type="ECO:0000256" key="10">
    <source>
        <dbReference type="ARBA" id="ARBA00023136"/>
    </source>
</evidence>
<keyword evidence="15" id="KW-1185">Reference proteome</keyword>
<feature type="transmembrane region" description="Helical" evidence="12">
    <location>
        <begin position="333"/>
        <end position="354"/>
    </location>
</feature>
<reference evidence="14 15" key="1">
    <citation type="submission" date="2017-03" db="EMBL/GenBank/DDBJ databases">
        <title>Isolation of Levoglucosan Utilizing Bacteria.</title>
        <authorList>
            <person name="Arya A.S."/>
        </authorList>
    </citation>
    <scope>NUCLEOTIDE SEQUENCE [LARGE SCALE GENOMIC DNA]</scope>
    <source>
        <strain evidence="14 15">MEC069</strain>
    </source>
</reference>
<evidence type="ECO:0000256" key="1">
    <source>
        <dbReference type="ARBA" id="ARBA00000085"/>
    </source>
</evidence>
<feature type="coiled-coil region" evidence="11">
    <location>
        <begin position="415"/>
        <end position="470"/>
    </location>
</feature>
<dbReference type="InterPro" id="IPR005467">
    <property type="entry name" value="His_kinase_dom"/>
</dbReference>
<feature type="transmembrane region" description="Helical" evidence="12">
    <location>
        <begin position="361"/>
        <end position="380"/>
    </location>
</feature>
<dbReference type="Pfam" id="PF07695">
    <property type="entry name" value="7TMR-DISM_7TM"/>
    <property type="match status" value="1"/>
</dbReference>
<keyword evidence="9" id="KW-0902">Two-component regulatory system</keyword>
<keyword evidence="12" id="KW-0812">Transmembrane</keyword>
<evidence type="ECO:0000256" key="7">
    <source>
        <dbReference type="ARBA" id="ARBA00022777"/>
    </source>
</evidence>
<evidence type="ECO:0000256" key="12">
    <source>
        <dbReference type="SAM" id="Phobius"/>
    </source>
</evidence>
<dbReference type="GO" id="GO:0005886">
    <property type="term" value="C:plasma membrane"/>
    <property type="evidence" value="ECO:0007669"/>
    <property type="project" value="UniProtKB-SubCell"/>
</dbReference>
<dbReference type="AlphaFoldDB" id="A0A4Y8Q3A5"/>
<dbReference type="SUPFAM" id="SSF47384">
    <property type="entry name" value="Homodimeric domain of signal transducing histidine kinase"/>
    <property type="match status" value="1"/>
</dbReference>
<evidence type="ECO:0000256" key="3">
    <source>
        <dbReference type="ARBA" id="ARBA00012438"/>
    </source>
</evidence>
<evidence type="ECO:0000313" key="15">
    <source>
        <dbReference type="Proteomes" id="UP000298246"/>
    </source>
</evidence>
<sequence>MIPIFKLVTYYRTILVVISILLFPACSNSYDKSANAQPAVQGGLIELEHWSFAEEGPVELSGEWDFYWQQLLAPEQLQLSGPEDTMRVPRLWNGVTAAGKEVTGKGFATYHIRIETEPTWEYLAVRLPAIPSAYRMWVDDRLVALRGAVGSSRDSSSPCAIAEVVNLHRQGGAFTITLQVSNFDLQRGGLPAAPLLGTEQQLQSGYTREMIGQLFLIGCTFMMGLYHLGVFALRRRERSMLYFGLFCLLVGFRAFFTGGYLLHALFSDMGWLTALKIEYLSSCLSVMCGFCFVHAIYPNELPRMFVRLGLTFTLLVGALITVMPAHVFTGLDWLLQGFTVLALLGVMFAVGRAVRQKREGAGVTAIGVSLYAVTIIAGILEHNEWLQTGDVTPTGLLLVIFFHSLLICFKFMKSYATQEEMSEQLRELNSGLEAKIQERTLVLEQYNLSLMKMNEELARMEMSRKHLLTNISHDLGTPMTLIQGYVEALMDGVVEDPGQQRKYLQIIHARVSGLHRLIQDLFQLSKLEARQVSFTLEPMEVGRFIRHVNERYETEIQASGIRAEIMKLDLGNAEEERCVRIDLVRMDQVFTNIIVNAIKYTPQGGVIRISFTIEGAFLQVRIDDSGIGIAPEDLPYVFDRFYKKEKSRNLSSAGTGLGLAIAKEIVDFHGGTIWIDNSRASGTSVCFLLPIERTGAVARLTES</sequence>
<dbReference type="InterPro" id="IPR003594">
    <property type="entry name" value="HATPase_dom"/>
</dbReference>
<organism evidence="14 15">
    <name type="scientific">Paenibacillus athensensis</name>
    <dbReference type="NCBI Taxonomy" id="1967502"/>
    <lineage>
        <taxon>Bacteria</taxon>
        <taxon>Bacillati</taxon>
        <taxon>Bacillota</taxon>
        <taxon>Bacilli</taxon>
        <taxon>Bacillales</taxon>
        <taxon>Paenibacillaceae</taxon>
        <taxon>Paenibacillus</taxon>
    </lineage>
</organism>
<keyword evidence="5" id="KW-0808">Transferase</keyword>
<feature type="transmembrane region" description="Helical" evidence="12">
    <location>
        <begin position="392"/>
        <end position="412"/>
    </location>
</feature>
<dbReference type="Pfam" id="PF02518">
    <property type="entry name" value="HATPase_c"/>
    <property type="match status" value="1"/>
</dbReference>
<keyword evidence="11" id="KW-0175">Coiled coil</keyword>
<dbReference type="Gene3D" id="2.60.120.260">
    <property type="entry name" value="Galactose-binding domain-like"/>
    <property type="match status" value="1"/>
</dbReference>
<dbReference type="SUPFAM" id="SSF55874">
    <property type="entry name" value="ATPase domain of HSP90 chaperone/DNA topoisomerase II/histidine kinase"/>
    <property type="match status" value="1"/>
</dbReference>
<gene>
    <name evidence="14" type="ORF">B5M42_10715</name>
</gene>
<dbReference type="EMBL" id="MYFO01000011">
    <property type="protein sequence ID" value="TFE88018.1"/>
    <property type="molecule type" value="Genomic_DNA"/>
</dbReference>
<dbReference type="InterPro" id="IPR003661">
    <property type="entry name" value="HisK_dim/P_dom"/>
</dbReference>
<dbReference type="CDD" id="cd00075">
    <property type="entry name" value="HATPase"/>
    <property type="match status" value="1"/>
</dbReference>
<feature type="transmembrane region" description="Helical" evidence="12">
    <location>
        <begin position="304"/>
        <end position="327"/>
    </location>
</feature>
<protein>
    <recommendedName>
        <fullName evidence="3">histidine kinase</fullName>
        <ecNumber evidence="3">2.7.13.3</ecNumber>
    </recommendedName>
</protein>
<dbReference type="PRINTS" id="PR00344">
    <property type="entry name" value="BCTRLSENSOR"/>
</dbReference>
<dbReference type="InterPro" id="IPR004358">
    <property type="entry name" value="Sig_transdc_His_kin-like_C"/>
</dbReference>
<dbReference type="PROSITE" id="PS50109">
    <property type="entry name" value="HIS_KIN"/>
    <property type="match status" value="1"/>
</dbReference>
<evidence type="ECO:0000256" key="2">
    <source>
        <dbReference type="ARBA" id="ARBA00004651"/>
    </source>
</evidence>
<accession>A0A4Y8Q3A5</accession>
<keyword evidence="6" id="KW-0547">Nucleotide-binding</keyword>
<dbReference type="InterPro" id="IPR011623">
    <property type="entry name" value="7TMR_DISM_rcpt_extracell_dom1"/>
</dbReference>
<dbReference type="Gene3D" id="3.30.565.10">
    <property type="entry name" value="Histidine kinase-like ATPase, C-terminal domain"/>
    <property type="match status" value="1"/>
</dbReference>
<dbReference type="SMART" id="SM00387">
    <property type="entry name" value="HATPase_c"/>
    <property type="match status" value="1"/>
</dbReference>
<dbReference type="Proteomes" id="UP000298246">
    <property type="component" value="Unassembled WGS sequence"/>
</dbReference>
<dbReference type="Gene3D" id="1.10.287.130">
    <property type="match status" value="1"/>
</dbReference>
<keyword evidence="4" id="KW-0597">Phosphoprotein</keyword>
<keyword evidence="7" id="KW-0418">Kinase</keyword>
<dbReference type="Pfam" id="PF00512">
    <property type="entry name" value="HisKA"/>
    <property type="match status" value="1"/>
</dbReference>
<dbReference type="InterPro" id="IPR050351">
    <property type="entry name" value="BphY/WalK/GraS-like"/>
</dbReference>
<evidence type="ECO:0000256" key="9">
    <source>
        <dbReference type="ARBA" id="ARBA00023012"/>
    </source>
</evidence>
<dbReference type="GO" id="GO:0004721">
    <property type="term" value="F:phosphoprotein phosphatase activity"/>
    <property type="evidence" value="ECO:0007669"/>
    <property type="project" value="TreeGrafter"/>
</dbReference>
<dbReference type="GO" id="GO:0005524">
    <property type="term" value="F:ATP binding"/>
    <property type="evidence" value="ECO:0007669"/>
    <property type="project" value="UniProtKB-KW"/>
</dbReference>
<dbReference type="GO" id="GO:0016036">
    <property type="term" value="P:cellular response to phosphate starvation"/>
    <property type="evidence" value="ECO:0007669"/>
    <property type="project" value="TreeGrafter"/>
</dbReference>
<dbReference type="FunFam" id="3.30.565.10:FF:000006">
    <property type="entry name" value="Sensor histidine kinase WalK"/>
    <property type="match status" value="1"/>
</dbReference>
<evidence type="ECO:0000256" key="5">
    <source>
        <dbReference type="ARBA" id="ARBA00022679"/>
    </source>
</evidence>
<evidence type="ECO:0000256" key="4">
    <source>
        <dbReference type="ARBA" id="ARBA00022553"/>
    </source>
</evidence>
<evidence type="ECO:0000259" key="13">
    <source>
        <dbReference type="PROSITE" id="PS50109"/>
    </source>
</evidence>
<feature type="transmembrane region" description="Helical" evidence="12">
    <location>
        <begin position="277"/>
        <end position="297"/>
    </location>
</feature>
<dbReference type="FunFam" id="1.10.287.130:FF:000001">
    <property type="entry name" value="Two-component sensor histidine kinase"/>
    <property type="match status" value="1"/>
</dbReference>
<dbReference type="EC" id="2.7.13.3" evidence="3"/>
<evidence type="ECO:0000256" key="11">
    <source>
        <dbReference type="SAM" id="Coils"/>
    </source>
</evidence>
<comment type="catalytic activity">
    <reaction evidence="1">
        <text>ATP + protein L-histidine = ADP + protein N-phospho-L-histidine.</text>
        <dbReference type="EC" id="2.7.13.3"/>
    </reaction>
</comment>
<dbReference type="SMART" id="SM00388">
    <property type="entry name" value="HisKA"/>
    <property type="match status" value="1"/>
</dbReference>
<keyword evidence="10 12" id="KW-0472">Membrane</keyword>
<name>A0A4Y8Q3A5_9BACL</name>
<dbReference type="PANTHER" id="PTHR45453">
    <property type="entry name" value="PHOSPHATE REGULON SENSOR PROTEIN PHOR"/>
    <property type="match status" value="1"/>
</dbReference>
<keyword evidence="12" id="KW-1133">Transmembrane helix</keyword>
<feature type="domain" description="Histidine kinase" evidence="13">
    <location>
        <begin position="470"/>
        <end position="693"/>
    </location>
</feature>
<dbReference type="InterPro" id="IPR036097">
    <property type="entry name" value="HisK_dim/P_sf"/>
</dbReference>
<dbReference type="InterPro" id="IPR036890">
    <property type="entry name" value="HATPase_C_sf"/>
</dbReference>
<feature type="transmembrane region" description="Helical" evidence="12">
    <location>
        <begin position="240"/>
        <end position="265"/>
    </location>
</feature>
<proteinExistence type="predicted"/>
<evidence type="ECO:0000256" key="6">
    <source>
        <dbReference type="ARBA" id="ARBA00022741"/>
    </source>
</evidence>
<feature type="transmembrane region" description="Helical" evidence="12">
    <location>
        <begin position="210"/>
        <end position="233"/>
    </location>
</feature>
<dbReference type="CDD" id="cd00082">
    <property type="entry name" value="HisKA"/>
    <property type="match status" value="1"/>
</dbReference>
<evidence type="ECO:0000313" key="14">
    <source>
        <dbReference type="EMBL" id="TFE88018.1"/>
    </source>
</evidence>
<comment type="subcellular location">
    <subcellularLocation>
        <location evidence="2">Cell membrane</location>
        <topology evidence="2">Multi-pass membrane protein</topology>
    </subcellularLocation>
</comment>
<evidence type="ECO:0000256" key="8">
    <source>
        <dbReference type="ARBA" id="ARBA00022840"/>
    </source>
</evidence>
<dbReference type="GO" id="GO:0000155">
    <property type="term" value="F:phosphorelay sensor kinase activity"/>
    <property type="evidence" value="ECO:0007669"/>
    <property type="project" value="InterPro"/>
</dbReference>
<comment type="caution">
    <text evidence="14">The sequence shown here is derived from an EMBL/GenBank/DDBJ whole genome shotgun (WGS) entry which is preliminary data.</text>
</comment>